<name>A0A7K0C171_9ACTN</name>
<reference evidence="3 4" key="1">
    <citation type="submission" date="2019-10" db="EMBL/GenBank/DDBJ databases">
        <title>Actinomadura rubteroloni sp. nov. and Actinomadura macrotermitis sp. nov., isolated from the gut of fungus growing-termite Macrotermes natalensis.</title>
        <authorList>
            <person name="Benndorf R."/>
            <person name="Martin K."/>
            <person name="Kuefner M."/>
            <person name="De Beer W."/>
            <person name="Kaster A.-K."/>
            <person name="Vollmers J."/>
            <person name="Poulsen M."/>
            <person name="Beemelmanns C."/>
        </authorList>
    </citation>
    <scope>NUCLEOTIDE SEQUENCE [LARGE SCALE GENOMIC DNA]</scope>
    <source>
        <strain evidence="3 4">RB68</strain>
    </source>
</reference>
<keyword evidence="2" id="KW-0472">Membrane</keyword>
<accession>A0A7K0C171</accession>
<dbReference type="OrthoDB" id="3544501at2"/>
<gene>
    <name evidence="3" type="ORF">ACRB68_53150</name>
</gene>
<feature type="region of interest" description="Disordered" evidence="1">
    <location>
        <begin position="142"/>
        <end position="214"/>
    </location>
</feature>
<dbReference type="EMBL" id="WEGH01000003">
    <property type="protein sequence ID" value="MQY07215.1"/>
    <property type="molecule type" value="Genomic_DNA"/>
</dbReference>
<protein>
    <submittedName>
        <fullName evidence="3">Uncharacterized protein</fullName>
    </submittedName>
</protein>
<evidence type="ECO:0000313" key="4">
    <source>
        <dbReference type="Proteomes" id="UP000487268"/>
    </source>
</evidence>
<feature type="transmembrane region" description="Helical" evidence="2">
    <location>
        <begin position="114"/>
        <end position="133"/>
    </location>
</feature>
<comment type="caution">
    <text evidence="3">The sequence shown here is derived from an EMBL/GenBank/DDBJ whole genome shotgun (WGS) entry which is preliminary data.</text>
</comment>
<proteinExistence type="predicted"/>
<feature type="compositionally biased region" description="Pro residues" evidence="1">
    <location>
        <begin position="150"/>
        <end position="195"/>
    </location>
</feature>
<dbReference type="RefSeq" id="WP_153536892.1">
    <property type="nucleotide sequence ID" value="NZ_WEGH01000003.1"/>
</dbReference>
<organism evidence="3 4">
    <name type="scientific">Actinomadura macrotermitis</name>
    <dbReference type="NCBI Taxonomy" id="2585200"/>
    <lineage>
        <taxon>Bacteria</taxon>
        <taxon>Bacillati</taxon>
        <taxon>Actinomycetota</taxon>
        <taxon>Actinomycetes</taxon>
        <taxon>Streptosporangiales</taxon>
        <taxon>Thermomonosporaceae</taxon>
        <taxon>Actinomadura</taxon>
    </lineage>
</organism>
<evidence type="ECO:0000256" key="2">
    <source>
        <dbReference type="SAM" id="Phobius"/>
    </source>
</evidence>
<dbReference type="AlphaFoldDB" id="A0A7K0C171"/>
<evidence type="ECO:0000313" key="3">
    <source>
        <dbReference type="EMBL" id="MQY07215.1"/>
    </source>
</evidence>
<evidence type="ECO:0000256" key="1">
    <source>
        <dbReference type="SAM" id="MobiDB-lite"/>
    </source>
</evidence>
<sequence length="214" mass="22248">MSNTVRHVLGLLLGLVATPLVAAGLAYGSYRWWWRMRYQVGVLRHDDSGGLAGLVVLLVVAVLLGLLMGSRVSPLASLVPGVLFGGLGLLWLLAPRWAMLHSGHGLSSNISFGYTTLATNGALIVIGGALLVASLPPSRWKAKAPRQGAVPPPYQGAPMPGPGRPAPMPQDAPPLPQPRPAAPQAPAQPPAPQPSAPRHDGEGGEWTQMFGGKG</sequence>
<keyword evidence="2" id="KW-1133">Transmembrane helix</keyword>
<dbReference type="Proteomes" id="UP000487268">
    <property type="component" value="Unassembled WGS sequence"/>
</dbReference>
<keyword evidence="4" id="KW-1185">Reference proteome</keyword>
<keyword evidence="2" id="KW-0812">Transmembrane</keyword>
<feature type="transmembrane region" description="Helical" evidence="2">
    <location>
        <begin position="50"/>
        <end position="68"/>
    </location>
</feature>
<feature type="transmembrane region" description="Helical" evidence="2">
    <location>
        <begin position="75"/>
        <end position="94"/>
    </location>
</feature>